<dbReference type="Gramene" id="Dexi9A01G0018110.1">
    <property type="protein sequence ID" value="Dexi9A01G0018110.1:cds"/>
    <property type="gene ID" value="Dexi9A01G0018110"/>
</dbReference>
<dbReference type="OrthoDB" id="190846at2759"/>
<evidence type="ECO:0000256" key="1">
    <source>
        <dbReference type="SAM" id="SignalP"/>
    </source>
</evidence>
<feature type="chain" id="PRO_5032982929" description="Lecithin-cholesterol acyltransferase-like 1" evidence="1">
    <location>
        <begin position="25"/>
        <end position="419"/>
    </location>
</feature>
<accession>A0A835C1A0</accession>
<dbReference type="EMBL" id="JACEFO010001675">
    <property type="protein sequence ID" value="KAF8722232.1"/>
    <property type="molecule type" value="Genomic_DNA"/>
</dbReference>
<dbReference type="GO" id="GO:0006629">
    <property type="term" value="P:lipid metabolic process"/>
    <property type="evidence" value="ECO:0007669"/>
    <property type="project" value="InterPro"/>
</dbReference>
<dbReference type="Gene3D" id="3.40.50.1820">
    <property type="entry name" value="alpha/beta hydrolase"/>
    <property type="match status" value="1"/>
</dbReference>
<dbReference type="InterPro" id="IPR029058">
    <property type="entry name" value="AB_hydrolase_fold"/>
</dbReference>
<dbReference type="Proteomes" id="UP000636709">
    <property type="component" value="Unassembled WGS sequence"/>
</dbReference>
<dbReference type="AlphaFoldDB" id="A0A835C1A0"/>
<evidence type="ECO:0008006" key="4">
    <source>
        <dbReference type="Google" id="ProtNLM"/>
    </source>
</evidence>
<sequence>MGVQLHRLLPLLFLLSWPFFLRDGGRRVPVRDDLHPIVLLPGHSCSQLLARLTDDYEPAASPSCGVRKGTGWFRLWENDTALQDPALLPCYAEQLKLVFDPVARDYRDAKGVDVGVMSTNSCMKGLVAALEGIGYKDGENLFGAPYDFRYAPAPPGQPALQFSYFVSSLRLLIERASERNGNKPVILVTHSHGGINATGFLNQNAVRWRRRNVKHLVMVSTGAGGGVPMLKSVVPTTGGNRTPPTPSDVLSVSGNTGRTFGSAFMALPTPKVFGHAPLVVTQAKNYSAYDMPELLAEAGFDDEEVARYRSRVLPVVTNLFRAPIMPTTCINAVGVATVERIVYSDGDFSKEPEVVYGDGDGSINLASMVALDTVIGGDPDQEHYKSVFIPNTTHSGIITDGFALERVVTEILEANNASY</sequence>
<comment type="caution">
    <text evidence="2">The sequence shown here is derived from an EMBL/GenBank/DDBJ whole genome shotgun (WGS) entry which is preliminary data.</text>
</comment>
<keyword evidence="3" id="KW-1185">Reference proteome</keyword>
<evidence type="ECO:0000313" key="3">
    <source>
        <dbReference type="Proteomes" id="UP000636709"/>
    </source>
</evidence>
<protein>
    <recommendedName>
        <fullName evidence="4">Lecithin-cholesterol acyltransferase-like 1</fullName>
    </recommendedName>
</protein>
<reference evidence="2" key="1">
    <citation type="submission" date="2020-07" db="EMBL/GenBank/DDBJ databases">
        <title>Genome sequence and genetic diversity analysis of an under-domesticated orphan crop, white fonio (Digitaria exilis).</title>
        <authorList>
            <person name="Bennetzen J.L."/>
            <person name="Chen S."/>
            <person name="Ma X."/>
            <person name="Wang X."/>
            <person name="Yssel A.E.J."/>
            <person name="Chaluvadi S.R."/>
            <person name="Johnson M."/>
            <person name="Gangashetty P."/>
            <person name="Hamidou F."/>
            <person name="Sanogo M.D."/>
            <person name="Zwaenepoel A."/>
            <person name="Wallace J."/>
            <person name="Van De Peer Y."/>
            <person name="Van Deynze A."/>
        </authorList>
    </citation>
    <scope>NUCLEOTIDE SEQUENCE</scope>
    <source>
        <tissue evidence="2">Leaves</tissue>
    </source>
</reference>
<dbReference type="GO" id="GO:0008374">
    <property type="term" value="F:O-acyltransferase activity"/>
    <property type="evidence" value="ECO:0007669"/>
    <property type="project" value="InterPro"/>
</dbReference>
<name>A0A835C1A0_9POAL</name>
<dbReference type="SUPFAM" id="SSF53474">
    <property type="entry name" value="alpha/beta-Hydrolases"/>
    <property type="match status" value="1"/>
</dbReference>
<feature type="signal peptide" evidence="1">
    <location>
        <begin position="1"/>
        <end position="24"/>
    </location>
</feature>
<keyword evidence="1" id="KW-0732">Signal</keyword>
<proteinExistence type="predicted"/>
<dbReference type="Pfam" id="PF02450">
    <property type="entry name" value="LCAT"/>
    <property type="match status" value="1"/>
</dbReference>
<dbReference type="PANTHER" id="PTHR11440">
    <property type="entry name" value="LECITHIN-CHOLESTEROL ACYLTRANSFERASE-RELATED"/>
    <property type="match status" value="1"/>
</dbReference>
<dbReference type="InterPro" id="IPR003386">
    <property type="entry name" value="LACT/PDAT_acylTrfase"/>
</dbReference>
<gene>
    <name evidence="2" type="ORF">HU200_022540</name>
</gene>
<evidence type="ECO:0000313" key="2">
    <source>
        <dbReference type="EMBL" id="KAF8722232.1"/>
    </source>
</evidence>
<organism evidence="2 3">
    <name type="scientific">Digitaria exilis</name>
    <dbReference type="NCBI Taxonomy" id="1010633"/>
    <lineage>
        <taxon>Eukaryota</taxon>
        <taxon>Viridiplantae</taxon>
        <taxon>Streptophyta</taxon>
        <taxon>Embryophyta</taxon>
        <taxon>Tracheophyta</taxon>
        <taxon>Spermatophyta</taxon>
        <taxon>Magnoliopsida</taxon>
        <taxon>Liliopsida</taxon>
        <taxon>Poales</taxon>
        <taxon>Poaceae</taxon>
        <taxon>PACMAD clade</taxon>
        <taxon>Panicoideae</taxon>
        <taxon>Panicodae</taxon>
        <taxon>Paniceae</taxon>
        <taxon>Anthephorinae</taxon>
        <taxon>Digitaria</taxon>
    </lineage>
</organism>